<sequence>MLGFSLGLRREEIFGLKWKEIDFDKKILTVALAAVYVPKHGIIEKDQN</sequence>
<reference evidence="2" key="1">
    <citation type="submission" date="2019-08" db="EMBL/GenBank/DDBJ databases">
        <authorList>
            <person name="Kucharzyk K."/>
            <person name="Murdoch R.W."/>
            <person name="Higgins S."/>
            <person name="Loffler F."/>
        </authorList>
    </citation>
    <scope>NUCLEOTIDE SEQUENCE</scope>
</reference>
<dbReference type="Gene3D" id="1.10.443.10">
    <property type="entry name" value="Intergrase catalytic core"/>
    <property type="match status" value="1"/>
</dbReference>
<evidence type="ECO:0008006" key="3">
    <source>
        <dbReference type="Google" id="ProtNLM"/>
    </source>
</evidence>
<dbReference type="GO" id="GO:0015074">
    <property type="term" value="P:DNA integration"/>
    <property type="evidence" value="ECO:0007669"/>
    <property type="project" value="InterPro"/>
</dbReference>
<dbReference type="EMBL" id="VSSQ01025858">
    <property type="protein sequence ID" value="MPM74278.1"/>
    <property type="molecule type" value="Genomic_DNA"/>
</dbReference>
<proteinExistence type="predicted"/>
<comment type="caution">
    <text evidence="2">The sequence shown here is derived from an EMBL/GenBank/DDBJ whole genome shotgun (WGS) entry which is preliminary data.</text>
</comment>
<dbReference type="GO" id="GO:0006310">
    <property type="term" value="P:DNA recombination"/>
    <property type="evidence" value="ECO:0007669"/>
    <property type="project" value="UniProtKB-KW"/>
</dbReference>
<dbReference type="SUPFAM" id="SSF56349">
    <property type="entry name" value="DNA breaking-rejoining enzymes"/>
    <property type="match status" value="1"/>
</dbReference>
<evidence type="ECO:0000313" key="2">
    <source>
        <dbReference type="EMBL" id="MPM74278.1"/>
    </source>
</evidence>
<organism evidence="2">
    <name type="scientific">bioreactor metagenome</name>
    <dbReference type="NCBI Taxonomy" id="1076179"/>
    <lineage>
        <taxon>unclassified sequences</taxon>
        <taxon>metagenomes</taxon>
        <taxon>ecological metagenomes</taxon>
    </lineage>
</organism>
<name>A0A645CBL0_9ZZZZ</name>
<dbReference type="AlphaFoldDB" id="A0A645CBL0"/>
<dbReference type="InterPro" id="IPR011010">
    <property type="entry name" value="DNA_brk_join_enz"/>
</dbReference>
<dbReference type="GO" id="GO:0003677">
    <property type="term" value="F:DNA binding"/>
    <property type="evidence" value="ECO:0007669"/>
    <property type="project" value="InterPro"/>
</dbReference>
<gene>
    <name evidence="2" type="ORF">SDC9_121264</name>
</gene>
<evidence type="ECO:0000256" key="1">
    <source>
        <dbReference type="ARBA" id="ARBA00023172"/>
    </source>
</evidence>
<accession>A0A645CBL0</accession>
<dbReference type="InterPro" id="IPR013762">
    <property type="entry name" value="Integrase-like_cat_sf"/>
</dbReference>
<protein>
    <recommendedName>
        <fullName evidence="3">Tyr recombinase domain-containing protein</fullName>
    </recommendedName>
</protein>
<keyword evidence="1" id="KW-0233">DNA recombination</keyword>